<evidence type="ECO:0000313" key="3">
    <source>
        <dbReference type="Proteomes" id="UP001499959"/>
    </source>
</evidence>
<dbReference type="PANTHER" id="PTHR42695">
    <property type="entry name" value="GLUTAMINE AMIDOTRANSFERASE YLR126C-RELATED"/>
    <property type="match status" value="1"/>
</dbReference>
<gene>
    <name evidence="2" type="ORF">GCM10023307_11960</name>
</gene>
<protein>
    <submittedName>
        <fullName evidence="2">Glutamine amidotransferase</fullName>
    </submittedName>
</protein>
<comment type="caution">
    <text evidence="2">The sequence shown here is derived from an EMBL/GenBank/DDBJ whole genome shotgun (WGS) entry which is preliminary data.</text>
</comment>
<organism evidence="2 3">
    <name type="scientific">Lysobacter hankyongensis</name>
    <dbReference type="NCBI Taxonomy" id="1176535"/>
    <lineage>
        <taxon>Bacteria</taxon>
        <taxon>Pseudomonadati</taxon>
        <taxon>Pseudomonadota</taxon>
        <taxon>Gammaproteobacteria</taxon>
        <taxon>Lysobacterales</taxon>
        <taxon>Lysobacteraceae</taxon>
        <taxon>Lysobacter</taxon>
    </lineage>
</organism>
<dbReference type="Pfam" id="PF00117">
    <property type="entry name" value="GATase"/>
    <property type="match status" value="1"/>
</dbReference>
<dbReference type="SUPFAM" id="SSF52317">
    <property type="entry name" value="Class I glutamine amidotransferase-like"/>
    <property type="match status" value="1"/>
</dbReference>
<dbReference type="Gene3D" id="3.40.50.880">
    <property type="match status" value="1"/>
</dbReference>
<dbReference type="InterPro" id="IPR029062">
    <property type="entry name" value="Class_I_gatase-like"/>
</dbReference>
<dbReference type="PANTHER" id="PTHR42695:SF5">
    <property type="entry name" value="GLUTAMINE AMIDOTRANSFERASE YLR126C-RELATED"/>
    <property type="match status" value="1"/>
</dbReference>
<evidence type="ECO:0000259" key="1">
    <source>
        <dbReference type="Pfam" id="PF00117"/>
    </source>
</evidence>
<dbReference type="PROSITE" id="PS51273">
    <property type="entry name" value="GATASE_TYPE_1"/>
    <property type="match status" value="1"/>
</dbReference>
<dbReference type="Proteomes" id="UP001499959">
    <property type="component" value="Unassembled WGS sequence"/>
</dbReference>
<name>A0ABP9B164_9GAMM</name>
<dbReference type="InterPro" id="IPR044992">
    <property type="entry name" value="ChyE-like"/>
</dbReference>
<evidence type="ECO:0000313" key="2">
    <source>
        <dbReference type="EMBL" id="GAA4788498.1"/>
    </source>
</evidence>
<keyword evidence="3" id="KW-1185">Reference proteome</keyword>
<dbReference type="RefSeq" id="WP_345302403.1">
    <property type="nucleotide sequence ID" value="NZ_BAABJE010000005.1"/>
</dbReference>
<dbReference type="NCBIfam" id="NF006562">
    <property type="entry name" value="PRK09065.1"/>
    <property type="match status" value="1"/>
</dbReference>
<dbReference type="PRINTS" id="PR00096">
    <property type="entry name" value="GATASE"/>
</dbReference>
<feature type="domain" description="Glutamine amidotransferase" evidence="1">
    <location>
        <begin position="56"/>
        <end position="197"/>
    </location>
</feature>
<sequence>MNTKPDPQFLIIETGQPVASMRRHGRFPHWIRVAAGLRADQATVVNVEAGDPLPGHAGYAGVLITGSGAMVTDRHGWSERTADWLRDGLDAGLPVFGICYGHQLIAHALGGEVGDNPTGREMGTVPVELHPEAAQDLLFAPLPTRFAAQVTHLQTVLRPPADAAVLARSEQDACQAFRWRDHAWGVQFHPEFSASHMRGYVHARRDALQREGRCHRRMAKDVKPTPAARGVLRRFVRHAATLRGH</sequence>
<dbReference type="EMBL" id="BAABJE010000005">
    <property type="protein sequence ID" value="GAA4788498.1"/>
    <property type="molecule type" value="Genomic_DNA"/>
</dbReference>
<proteinExistence type="predicted"/>
<reference evidence="3" key="1">
    <citation type="journal article" date="2019" name="Int. J. Syst. Evol. Microbiol.">
        <title>The Global Catalogue of Microorganisms (GCM) 10K type strain sequencing project: providing services to taxonomists for standard genome sequencing and annotation.</title>
        <authorList>
            <consortium name="The Broad Institute Genomics Platform"/>
            <consortium name="The Broad Institute Genome Sequencing Center for Infectious Disease"/>
            <person name="Wu L."/>
            <person name="Ma J."/>
        </authorList>
    </citation>
    <scope>NUCLEOTIDE SEQUENCE [LARGE SCALE GENOMIC DNA]</scope>
    <source>
        <strain evidence="3">JCM 18204</strain>
    </source>
</reference>
<dbReference type="InterPro" id="IPR017926">
    <property type="entry name" value="GATASE"/>
</dbReference>
<keyword evidence="2" id="KW-0315">Glutamine amidotransferase</keyword>
<dbReference type="CDD" id="cd01741">
    <property type="entry name" value="GATase1_1"/>
    <property type="match status" value="1"/>
</dbReference>
<accession>A0ABP9B164</accession>